<proteinExistence type="predicted"/>
<evidence type="ECO:0000313" key="2">
    <source>
        <dbReference type="Proteomes" id="UP000821845"/>
    </source>
</evidence>
<comment type="caution">
    <text evidence="1">The sequence shown here is derived from an EMBL/GenBank/DDBJ whole genome shotgun (WGS) entry which is preliminary data.</text>
</comment>
<reference evidence="1" key="1">
    <citation type="submission" date="2020-05" db="EMBL/GenBank/DDBJ databases">
        <title>Large-scale comparative analyses of tick genomes elucidate their genetic diversity and vector capacities.</title>
        <authorList>
            <person name="Jia N."/>
            <person name="Wang J."/>
            <person name="Shi W."/>
            <person name="Du L."/>
            <person name="Sun Y."/>
            <person name="Zhan W."/>
            <person name="Jiang J."/>
            <person name="Wang Q."/>
            <person name="Zhang B."/>
            <person name="Ji P."/>
            <person name="Sakyi L.B."/>
            <person name="Cui X."/>
            <person name="Yuan T."/>
            <person name="Jiang B."/>
            <person name="Yang W."/>
            <person name="Lam T.T.-Y."/>
            <person name="Chang Q."/>
            <person name="Ding S."/>
            <person name="Wang X."/>
            <person name="Zhu J."/>
            <person name="Ruan X."/>
            <person name="Zhao L."/>
            <person name="Wei J."/>
            <person name="Que T."/>
            <person name="Du C."/>
            <person name="Cheng J."/>
            <person name="Dai P."/>
            <person name="Han X."/>
            <person name="Huang E."/>
            <person name="Gao Y."/>
            <person name="Liu J."/>
            <person name="Shao H."/>
            <person name="Ye R."/>
            <person name="Li L."/>
            <person name="Wei W."/>
            <person name="Wang X."/>
            <person name="Wang C."/>
            <person name="Yang T."/>
            <person name="Huo Q."/>
            <person name="Li W."/>
            <person name="Guo W."/>
            <person name="Chen H."/>
            <person name="Zhou L."/>
            <person name="Ni X."/>
            <person name="Tian J."/>
            <person name="Zhou Y."/>
            <person name="Sheng Y."/>
            <person name="Liu T."/>
            <person name="Pan Y."/>
            <person name="Xia L."/>
            <person name="Li J."/>
            <person name="Zhao F."/>
            <person name="Cao W."/>
        </authorList>
    </citation>
    <scope>NUCLEOTIDE SEQUENCE</scope>
    <source>
        <strain evidence="1">Hyas-2018</strain>
    </source>
</reference>
<protein>
    <submittedName>
        <fullName evidence="1">Uncharacterized protein</fullName>
    </submittedName>
</protein>
<sequence length="132" mass="14941">MRNVEALEHDEQSDTVADEALNAEGMWSGLVKSDFVTATDTFQEFFDVGELELAVCEGKAEAPVWFESVESALEANEVPREFWGLLVFPLVAERVPYLSTRLSPTQHRDYSVIKEIVLDELKLSASEYLKRL</sequence>
<organism evidence="1 2">
    <name type="scientific">Hyalomma asiaticum</name>
    <name type="common">Tick</name>
    <dbReference type="NCBI Taxonomy" id="266040"/>
    <lineage>
        <taxon>Eukaryota</taxon>
        <taxon>Metazoa</taxon>
        <taxon>Ecdysozoa</taxon>
        <taxon>Arthropoda</taxon>
        <taxon>Chelicerata</taxon>
        <taxon>Arachnida</taxon>
        <taxon>Acari</taxon>
        <taxon>Parasitiformes</taxon>
        <taxon>Ixodida</taxon>
        <taxon>Ixodoidea</taxon>
        <taxon>Ixodidae</taxon>
        <taxon>Hyalomminae</taxon>
        <taxon>Hyalomma</taxon>
    </lineage>
</organism>
<name>A0ACB7SV40_HYAAI</name>
<keyword evidence="2" id="KW-1185">Reference proteome</keyword>
<dbReference type="Proteomes" id="UP000821845">
    <property type="component" value="Chromosome 2"/>
</dbReference>
<evidence type="ECO:0000313" key="1">
    <source>
        <dbReference type="EMBL" id="KAH6938475.1"/>
    </source>
</evidence>
<dbReference type="EMBL" id="CM023482">
    <property type="protein sequence ID" value="KAH6938475.1"/>
    <property type="molecule type" value="Genomic_DNA"/>
</dbReference>
<accession>A0ACB7SV40</accession>
<gene>
    <name evidence="1" type="ORF">HPB50_009623</name>
</gene>